<dbReference type="CDD" id="cd04301">
    <property type="entry name" value="NAT_SF"/>
    <property type="match status" value="1"/>
</dbReference>
<dbReference type="PANTHER" id="PTHR43792">
    <property type="entry name" value="GNAT FAMILY, PUTATIVE (AFU_ORTHOLOGUE AFUA_3G00765)-RELATED-RELATED"/>
    <property type="match status" value="1"/>
</dbReference>
<sequence>MTISGDKIILTAITMDDLDFISGIECDQQLWYYEESVQSDVLAVRERYAEKIKSTDEPTSYYYIVTRTNDSSKRPIGFAKIRSYIFSRKSWEIGYCILPEFGGKEYGTEAGKLLLQFAFEQLEAHKVVGMCNAKNSRSAGILEHIGMTREAIFKEELFWHDEWTDQYYYSILDKEYK</sequence>
<dbReference type="PANTHER" id="PTHR43792:SF1">
    <property type="entry name" value="N-ACETYLTRANSFERASE DOMAIN-CONTAINING PROTEIN"/>
    <property type="match status" value="1"/>
</dbReference>
<dbReference type="AlphaFoldDB" id="A0A1T2X6C1"/>
<dbReference type="GO" id="GO:0016747">
    <property type="term" value="F:acyltransferase activity, transferring groups other than amino-acyl groups"/>
    <property type="evidence" value="ECO:0007669"/>
    <property type="project" value="InterPro"/>
</dbReference>
<dbReference type="EMBL" id="MSZX01000009">
    <property type="protein sequence ID" value="OPA75382.1"/>
    <property type="molecule type" value="Genomic_DNA"/>
</dbReference>
<dbReference type="OrthoDB" id="9785602at2"/>
<dbReference type="InterPro" id="IPR000182">
    <property type="entry name" value="GNAT_dom"/>
</dbReference>
<dbReference type="SUPFAM" id="SSF55729">
    <property type="entry name" value="Acyl-CoA N-acyltransferases (Nat)"/>
    <property type="match status" value="1"/>
</dbReference>
<evidence type="ECO:0000259" key="1">
    <source>
        <dbReference type="PROSITE" id="PS51186"/>
    </source>
</evidence>
<evidence type="ECO:0000313" key="3">
    <source>
        <dbReference type="Proteomes" id="UP000190188"/>
    </source>
</evidence>
<reference evidence="2 3" key="1">
    <citation type="submission" date="2017-01" db="EMBL/GenBank/DDBJ databases">
        <title>Genome analysis of Paenibacillus selenitrireducens ES3-24.</title>
        <authorList>
            <person name="Xu D."/>
            <person name="Yao R."/>
            <person name="Zheng S."/>
        </authorList>
    </citation>
    <scope>NUCLEOTIDE SEQUENCE [LARGE SCALE GENOMIC DNA]</scope>
    <source>
        <strain evidence="2 3">ES3-24</strain>
    </source>
</reference>
<dbReference type="Gene3D" id="3.40.630.30">
    <property type="match status" value="1"/>
</dbReference>
<dbReference type="InterPro" id="IPR051531">
    <property type="entry name" value="N-acetyltransferase"/>
</dbReference>
<dbReference type="InterPro" id="IPR016181">
    <property type="entry name" value="Acyl_CoA_acyltransferase"/>
</dbReference>
<keyword evidence="2" id="KW-0808">Transferase</keyword>
<gene>
    <name evidence="2" type="ORF">BVG16_21715</name>
</gene>
<comment type="caution">
    <text evidence="2">The sequence shown here is derived from an EMBL/GenBank/DDBJ whole genome shotgun (WGS) entry which is preliminary data.</text>
</comment>
<proteinExistence type="predicted"/>
<dbReference type="PROSITE" id="PS51186">
    <property type="entry name" value="GNAT"/>
    <property type="match status" value="1"/>
</dbReference>
<organism evidence="2 3">
    <name type="scientific">Paenibacillus selenitireducens</name>
    <dbReference type="NCBI Taxonomy" id="1324314"/>
    <lineage>
        <taxon>Bacteria</taxon>
        <taxon>Bacillati</taxon>
        <taxon>Bacillota</taxon>
        <taxon>Bacilli</taxon>
        <taxon>Bacillales</taxon>
        <taxon>Paenibacillaceae</taxon>
        <taxon>Paenibacillus</taxon>
    </lineage>
</organism>
<protein>
    <submittedName>
        <fullName evidence="2">GNAT family N-acetyltransferase</fullName>
    </submittedName>
</protein>
<dbReference type="Proteomes" id="UP000190188">
    <property type="component" value="Unassembled WGS sequence"/>
</dbReference>
<dbReference type="Pfam" id="PF13302">
    <property type="entry name" value="Acetyltransf_3"/>
    <property type="match status" value="1"/>
</dbReference>
<keyword evidence="3" id="KW-1185">Reference proteome</keyword>
<feature type="domain" description="N-acetyltransferase" evidence="1">
    <location>
        <begin position="8"/>
        <end position="174"/>
    </location>
</feature>
<name>A0A1T2X6C1_9BACL</name>
<dbReference type="STRING" id="1324314.BVG16_21715"/>
<accession>A0A1T2X6C1</accession>
<evidence type="ECO:0000313" key="2">
    <source>
        <dbReference type="EMBL" id="OPA75382.1"/>
    </source>
</evidence>